<organism evidence="11">
    <name type="scientific">Roseihalotalea indica</name>
    <dbReference type="NCBI Taxonomy" id="2867963"/>
    <lineage>
        <taxon>Bacteria</taxon>
        <taxon>Pseudomonadati</taxon>
        <taxon>Bacteroidota</taxon>
        <taxon>Cytophagia</taxon>
        <taxon>Cytophagales</taxon>
        <taxon>Catalimonadaceae</taxon>
        <taxon>Roseihalotalea</taxon>
    </lineage>
</organism>
<comment type="pathway">
    <text evidence="2">Purine metabolism; 7-cyano-7-deazaguanine biosynthesis.</text>
</comment>
<evidence type="ECO:0000256" key="2">
    <source>
        <dbReference type="ARBA" id="ARBA00005061"/>
    </source>
</evidence>
<dbReference type="InterPro" id="IPR038418">
    <property type="entry name" value="6-PTP_synth/QueD_sf"/>
</dbReference>
<evidence type="ECO:0000256" key="8">
    <source>
        <dbReference type="ARBA" id="ARBA00023239"/>
    </source>
</evidence>
<evidence type="ECO:0000256" key="6">
    <source>
        <dbReference type="ARBA" id="ARBA00022723"/>
    </source>
</evidence>
<gene>
    <name evidence="11" type="ORF">K4G66_17880</name>
</gene>
<dbReference type="SUPFAM" id="SSF55620">
    <property type="entry name" value="Tetrahydrobiopterin biosynthesis enzymes-like"/>
    <property type="match status" value="1"/>
</dbReference>
<name>A0AA49GIF5_9BACT</name>
<evidence type="ECO:0000256" key="4">
    <source>
        <dbReference type="ARBA" id="ARBA00012982"/>
    </source>
</evidence>
<evidence type="ECO:0000256" key="1">
    <source>
        <dbReference type="ARBA" id="ARBA00001947"/>
    </source>
</evidence>
<protein>
    <recommendedName>
        <fullName evidence="5">6-carboxy-5,6,7,8-tetrahydropterin synthase</fullName>
        <ecNumber evidence="4">4.1.2.50</ecNumber>
    </recommendedName>
    <alternativeName>
        <fullName evidence="9">Queuosine biosynthesis protein QueD</fullName>
    </alternativeName>
</protein>
<dbReference type="InterPro" id="IPR007115">
    <property type="entry name" value="6-PTP_synth/QueD"/>
</dbReference>
<evidence type="ECO:0000256" key="7">
    <source>
        <dbReference type="ARBA" id="ARBA00022833"/>
    </source>
</evidence>
<evidence type="ECO:0000256" key="5">
    <source>
        <dbReference type="ARBA" id="ARBA00018141"/>
    </source>
</evidence>
<keyword evidence="8" id="KW-0456">Lyase</keyword>
<sequence length="126" mass="14320">MYSIIIRDHMMIAHSLKSKAFGPAQNLHGATYVVDAEFKTEALDENNIVIDIDIATKVLQKALDPLKYQNLDELDQFQNHLTTTEFLAKHVHDIISREVRDTFRGSLKITLGESHVAWATYEAPVQ</sequence>
<reference evidence="11" key="2">
    <citation type="journal article" date="2024" name="Antonie Van Leeuwenhoek">
        <title>Roseihalotalea indica gen. nov., sp. nov., a halophilic Bacteroidetes from mesopelagic Southwest Indian Ocean with higher carbohydrate metabolic potential.</title>
        <authorList>
            <person name="Chen B."/>
            <person name="Zhang M."/>
            <person name="Lin D."/>
            <person name="Ye J."/>
            <person name="Tang K."/>
        </authorList>
    </citation>
    <scope>NUCLEOTIDE SEQUENCE</scope>
    <source>
        <strain evidence="11">TK19036</strain>
    </source>
</reference>
<evidence type="ECO:0000313" key="11">
    <source>
        <dbReference type="EMBL" id="WKN34251.1"/>
    </source>
</evidence>
<dbReference type="Pfam" id="PF01242">
    <property type="entry name" value="PTPS"/>
    <property type="match status" value="1"/>
</dbReference>
<accession>A0AA49GIF5</accession>
<keyword evidence="7" id="KW-0862">Zinc</keyword>
<comment type="catalytic activity">
    <reaction evidence="10">
        <text>7,8-dihydroneopterin 3'-triphosphate + H2O = 6-carboxy-5,6,7,8-tetrahydropterin + triphosphate + acetaldehyde + 2 H(+)</text>
        <dbReference type="Rhea" id="RHEA:27966"/>
        <dbReference type="ChEBI" id="CHEBI:15343"/>
        <dbReference type="ChEBI" id="CHEBI:15377"/>
        <dbReference type="ChEBI" id="CHEBI:15378"/>
        <dbReference type="ChEBI" id="CHEBI:18036"/>
        <dbReference type="ChEBI" id="CHEBI:58462"/>
        <dbReference type="ChEBI" id="CHEBI:61032"/>
        <dbReference type="EC" id="4.1.2.50"/>
    </reaction>
</comment>
<evidence type="ECO:0000256" key="10">
    <source>
        <dbReference type="ARBA" id="ARBA00048807"/>
    </source>
</evidence>
<dbReference type="Gene3D" id="3.30.479.10">
    <property type="entry name" value="6-pyruvoyl tetrahydropterin synthase/QueD"/>
    <property type="match status" value="1"/>
</dbReference>
<comment type="cofactor">
    <cofactor evidence="1">
        <name>Zn(2+)</name>
        <dbReference type="ChEBI" id="CHEBI:29105"/>
    </cofactor>
</comment>
<dbReference type="EMBL" id="CP120682">
    <property type="protein sequence ID" value="WKN34251.1"/>
    <property type="molecule type" value="Genomic_DNA"/>
</dbReference>
<comment type="similarity">
    <text evidence="3">Belongs to the PTPS family. QueD subfamily.</text>
</comment>
<dbReference type="AlphaFoldDB" id="A0AA49GIF5"/>
<reference evidence="11" key="1">
    <citation type="journal article" date="2023" name="Comput. Struct. Biotechnol. J.">
        <title>Discovery of a novel marine Bacteroidetes with a rich repertoire of carbohydrate-active enzymes.</title>
        <authorList>
            <person name="Chen B."/>
            <person name="Liu G."/>
            <person name="Chen Q."/>
            <person name="Wang H."/>
            <person name="Liu L."/>
            <person name="Tang K."/>
        </authorList>
    </citation>
    <scope>NUCLEOTIDE SEQUENCE</scope>
    <source>
        <strain evidence="11">TK19036</strain>
    </source>
</reference>
<evidence type="ECO:0000256" key="3">
    <source>
        <dbReference type="ARBA" id="ARBA00008900"/>
    </source>
</evidence>
<dbReference type="PANTHER" id="PTHR12589:SF7">
    <property type="entry name" value="6-PYRUVOYL TETRAHYDROBIOPTERIN SYNTHASE"/>
    <property type="match status" value="1"/>
</dbReference>
<dbReference type="PANTHER" id="PTHR12589">
    <property type="entry name" value="PYRUVOYL TETRAHYDROBIOPTERIN SYNTHASE"/>
    <property type="match status" value="1"/>
</dbReference>
<evidence type="ECO:0000256" key="9">
    <source>
        <dbReference type="ARBA" id="ARBA00031449"/>
    </source>
</evidence>
<dbReference type="GO" id="GO:0070497">
    <property type="term" value="F:6-carboxytetrahydropterin synthase activity"/>
    <property type="evidence" value="ECO:0007669"/>
    <property type="project" value="UniProtKB-EC"/>
</dbReference>
<keyword evidence="6" id="KW-0479">Metal-binding</keyword>
<proteinExistence type="inferred from homology"/>
<dbReference type="GO" id="GO:0046872">
    <property type="term" value="F:metal ion binding"/>
    <property type="evidence" value="ECO:0007669"/>
    <property type="project" value="UniProtKB-KW"/>
</dbReference>
<dbReference type="EC" id="4.1.2.50" evidence="4"/>